<dbReference type="KEGG" id="mgk:FSB76_19040"/>
<gene>
    <name evidence="1" type="ORF">FSB76_19040</name>
</gene>
<dbReference type="RefSeq" id="WP_147056079.1">
    <property type="nucleotide sequence ID" value="NZ_CP042437.1"/>
</dbReference>
<name>A0A5B8W1N4_9SPHI</name>
<dbReference type="InterPro" id="IPR004951">
    <property type="entry name" value="DUF268_CAE_spp"/>
</dbReference>
<organism evidence="1 2">
    <name type="scientific">Mucilaginibacter ginsenosidivorax</name>
    <dbReference type="NCBI Taxonomy" id="862126"/>
    <lineage>
        <taxon>Bacteria</taxon>
        <taxon>Pseudomonadati</taxon>
        <taxon>Bacteroidota</taxon>
        <taxon>Sphingobacteriia</taxon>
        <taxon>Sphingobacteriales</taxon>
        <taxon>Sphingobacteriaceae</taxon>
        <taxon>Mucilaginibacter</taxon>
    </lineage>
</organism>
<dbReference type="SUPFAM" id="SSF53335">
    <property type="entry name" value="S-adenosyl-L-methionine-dependent methyltransferases"/>
    <property type="match status" value="1"/>
</dbReference>
<keyword evidence="2" id="KW-1185">Reference proteome</keyword>
<evidence type="ECO:0000313" key="1">
    <source>
        <dbReference type="EMBL" id="QEC77930.1"/>
    </source>
</evidence>
<accession>A0A5B8W1N4</accession>
<dbReference type="Proteomes" id="UP000321362">
    <property type="component" value="Chromosome"/>
</dbReference>
<protein>
    <submittedName>
        <fullName evidence="1">DUF268 domain-containing protein</fullName>
    </submittedName>
</protein>
<dbReference type="AlphaFoldDB" id="A0A5B8W1N4"/>
<dbReference type="EMBL" id="CP042437">
    <property type="protein sequence ID" value="QEC77930.1"/>
    <property type="molecule type" value="Genomic_DNA"/>
</dbReference>
<proteinExistence type="predicted"/>
<dbReference type="InterPro" id="IPR029063">
    <property type="entry name" value="SAM-dependent_MTases_sf"/>
</dbReference>
<evidence type="ECO:0000313" key="2">
    <source>
        <dbReference type="Proteomes" id="UP000321362"/>
    </source>
</evidence>
<dbReference type="Pfam" id="PF03269">
    <property type="entry name" value="DUF268"/>
    <property type="match status" value="1"/>
</dbReference>
<dbReference type="OrthoDB" id="9792586at2"/>
<dbReference type="Gene3D" id="3.40.50.150">
    <property type="entry name" value="Vaccinia Virus protein VP39"/>
    <property type="match status" value="1"/>
</dbReference>
<reference evidence="1 2" key="1">
    <citation type="journal article" date="2013" name="J. Microbiol.">
        <title>Mucilaginibacter ginsenosidivorax sp. nov., with ginsenoside converting activity isolated from sediment.</title>
        <authorList>
            <person name="Kim J.K."/>
            <person name="Choi T.E."/>
            <person name="Liu Q.M."/>
            <person name="Park H.Y."/>
            <person name="Yi T.H."/>
            <person name="Yoon M.H."/>
            <person name="Kim S.C."/>
            <person name="Im W.T."/>
        </authorList>
    </citation>
    <scope>NUCLEOTIDE SEQUENCE [LARGE SCALE GENOMIC DNA]</scope>
    <source>
        <strain evidence="1 2">KHI28</strain>
    </source>
</reference>
<sequence length="245" mass="27991">MIKKIFRLIKNKKSQKDYRLDSFFNDYDSFEKLDVQKRFPMSKSEIYPCLDDNTGVTPFDAHYVYHPAWAARIIRDINPALHVDISSTLHFCSMISAFIKTEFYDFRPAKLNLDNLSCLEGDLTNLAFESNSIASLSCMHTIEHIGLGRYGDPLDPDGDIKAINELQRVCAVNGDLLIVVPVGVKKILFNAHRIYNPFDIVNYLDGCTLKKFSLINDAGEFIDDADMENAAEQKYGCGCYWFKKQ</sequence>